<organism evidence="14 15">
    <name type="scientific">Alligator mississippiensis</name>
    <name type="common">American alligator</name>
    <dbReference type="NCBI Taxonomy" id="8496"/>
    <lineage>
        <taxon>Eukaryota</taxon>
        <taxon>Metazoa</taxon>
        <taxon>Chordata</taxon>
        <taxon>Craniata</taxon>
        <taxon>Vertebrata</taxon>
        <taxon>Euteleostomi</taxon>
        <taxon>Archelosauria</taxon>
        <taxon>Archosauria</taxon>
        <taxon>Crocodylia</taxon>
        <taxon>Alligatoridae</taxon>
        <taxon>Alligatorinae</taxon>
        <taxon>Alligator</taxon>
    </lineage>
</organism>
<dbReference type="InterPro" id="IPR003599">
    <property type="entry name" value="Ig_sub"/>
</dbReference>
<evidence type="ECO:0000256" key="4">
    <source>
        <dbReference type="ARBA" id="ARBA00022525"/>
    </source>
</evidence>
<evidence type="ECO:0000256" key="12">
    <source>
        <dbReference type="SAM" id="SignalP"/>
    </source>
</evidence>
<dbReference type="InterPro" id="IPR036179">
    <property type="entry name" value="Ig-like_dom_sf"/>
</dbReference>
<dbReference type="SMART" id="SM00406">
    <property type="entry name" value="IGv"/>
    <property type="match status" value="3"/>
</dbReference>
<feature type="signal peptide" evidence="12">
    <location>
        <begin position="1"/>
        <end position="19"/>
    </location>
</feature>
<comment type="caution">
    <text evidence="14">The sequence shown here is derived from an EMBL/GenBank/DDBJ whole genome shotgun (WGS) entry which is preliminary data.</text>
</comment>
<comment type="subcellular location">
    <subcellularLocation>
        <location evidence="1">Cell membrane</location>
    </subcellularLocation>
    <subcellularLocation>
        <location evidence="2">Secreted</location>
    </subcellularLocation>
</comment>
<evidence type="ECO:0000256" key="5">
    <source>
        <dbReference type="ARBA" id="ARBA00022729"/>
    </source>
</evidence>
<dbReference type="GO" id="GO:0002250">
    <property type="term" value="P:adaptive immune response"/>
    <property type="evidence" value="ECO:0007669"/>
    <property type="project" value="UniProtKB-KW"/>
</dbReference>
<feature type="domain" description="Ig-like" evidence="13">
    <location>
        <begin position="34"/>
        <end position="135"/>
    </location>
</feature>
<dbReference type="Proteomes" id="UP000050525">
    <property type="component" value="Unassembled WGS sequence"/>
</dbReference>
<evidence type="ECO:0000256" key="11">
    <source>
        <dbReference type="ARBA" id="ARBA00043265"/>
    </source>
</evidence>
<dbReference type="SMART" id="SM00408">
    <property type="entry name" value="IGc2"/>
    <property type="match status" value="2"/>
</dbReference>
<dbReference type="PROSITE" id="PS50835">
    <property type="entry name" value="IG_LIKE"/>
    <property type="match status" value="3"/>
</dbReference>
<keyword evidence="6" id="KW-0391">Immunity</keyword>
<evidence type="ECO:0000256" key="10">
    <source>
        <dbReference type="ARBA" id="ARBA00023319"/>
    </source>
</evidence>
<keyword evidence="9" id="KW-1015">Disulfide bond</keyword>
<dbReference type="InterPro" id="IPR003598">
    <property type="entry name" value="Ig_sub2"/>
</dbReference>
<gene>
    <name evidence="14" type="ORF">Y1Q_0020551</name>
</gene>
<dbReference type="FunFam" id="2.60.40.10:FF:001072">
    <property type="entry name" value="Immunoglobulin heavy variable V1-24"/>
    <property type="match status" value="1"/>
</dbReference>
<evidence type="ECO:0000256" key="1">
    <source>
        <dbReference type="ARBA" id="ARBA00004236"/>
    </source>
</evidence>
<dbReference type="GO" id="GO:0005576">
    <property type="term" value="C:extracellular region"/>
    <property type="evidence" value="ECO:0007669"/>
    <property type="project" value="UniProtKB-SubCell"/>
</dbReference>
<dbReference type="GO" id="GO:0019814">
    <property type="term" value="C:immunoglobulin complex"/>
    <property type="evidence" value="ECO:0007669"/>
    <property type="project" value="UniProtKB-KW"/>
</dbReference>
<evidence type="ECO:0000256" key="6">
    <source>
        <dbReference type="ARBA" id="ARBA00022859"/>
    </source>
</evidence>
<dbReference type="InterPro" id="IPR013106">
    <property type="entry name" value="Ig_V-set"/>
</dbReference>
<dbReference type="SMART" id="SM00409">
    <property type="entry name" value="IG"/>
    <property type="match status" value="3"/>
</dbReference>
<feature type="domain" description="Ig-like" evidence="13">
    <location>
        <begin position="241"/>
        <end position="346"/>
    </location>
</feature>
<keyword evidence="8" id="KW-0472">Membrane</keyword>
<dbReference type="InterPro" id="IPR007110">
    <property type="entry name" value="Ig-like_dom"/>
</dbReference>
<dbReference type="EMBL" id="AKHW03003102">
    <property type="protein sequence ID" value="KYO35822.1"/>
    <property type="molecule type" value="Genomic_DNA"/>
</dbReference>
<dbReference type="AlphaFoldDB" id="A0A151NG87"/>
<evidence type="ECO:0000313" key="14">
    <source>
        <dbReference type="EMBL" id="KYO35822.1"/>
    </source>
</evidence>
<dbReference type="Pfam" id="PF07686">
    <property type="entry name" value="V-set"/>
    <property type="match status" value="3"/>
</dbReference>
<keyword evidence="15" id="KW-1185">Reference proteome</keyword>
<keyword evidence="3" id="KW-1003">Cell membrane</keyword>
<keyword evidence="11" id="KW-1280">Immunoglobulin</keyword>
<evidence type="ECO:0000313" key="15">
    <source>
        <dbReference type="Proteomes" id="UP000050525"/>
    </source>
</evidence>
<keyword evidence="5 12" id="KW-0732">Signal</keyword>
<keyword evidence="7" id="KW-1064">Adaptive immunity</keyword>
<evidence type="ECO:0000256" key="9">
    <source>
        <dbReference type="ARBA" id="ARBA00023157"/>
    </source>
</evidence>
<proteinExistence type="predicted"/>
<feature type="chain" id="PRO_5007586037" description="Ig-like domain-containing protein" evidence="12">
    <location>
        <begin position="20"/>
        <end position="346"/>
    </location>
</feature>
<keyword evidence="10" id="KW-0393">Immunoglobulin domain</keyword>
<protein>
    <recommendedName>
        <fullName evidence="13">Ig-like domain-containing protein</fullName>
    </recommendedName>
</protein>
<feature type="domain" description="Ig-like" evidence="13">
    <location>
        <begin position="145"/>
        <end position="240"/>
    </location>
</feature>
<dbReference type="FunFam" id="2.60.40.10:FF:002198">
    <property type="entry name" value="Immunoglobulin heavy variable 5-2"/>
    <property type="match status" value="1"/>
</dbReference>
<evidence type="ECO:0000256" key="2">
    <source>
        <dbReference type="ARBA" id="ARBA00004613"/>
    </source>
</evidence>
<dbReference type="GO" id="GO:0005886">
    <property type="term" value="C:plasma membrane"/>
    <property type="evidence" value="ECO:0007669"/>
    <property type="project" value="UniProtKB-SubCell"/>
</dbReference>
<dbReference type="InterPro" id="IPR013783">
    <property type="entry name" value="Ig-like_fold"/>
</dbReference>
<name>A0A151NG87_ALLMI</name>
<dbReference type="InterPro" id="IPR050199">
    <property type="entry name" value="IgHV"/>
</dbReference>
<dbReference type="PANTHER" id="PTHR23266">
    <property type="entry name" value="IMMUNOGLOBULIN HEAVY CHAIN"/>
    <property type="match status" value="1"/>
</dbReference>
<reference evidence="14 15" key="1">
    <citation type="journal article" date="2012" name="Genome Biol.">
        <title>Sequencing three crocodilian genomes to illuminate the evolution of archosaurs and amniotes.</title>
        <authorList>
            <person name="St John J.A."/>
            <person name="Braun E.L."/>
            <person name="Isberg S.R."/>
            <person name="Miles L.G."/>
            <person name="Chong A.Y."/>
            <person name="Gongora J."/>
            <person name="Dalzell P."/>
            <person name="Moran C."/>
            <person name="Bed'hom B."/>
            <person name="Abzhanov A."/>
            <person name="Burgess S.C."/>
            <person name="Cooksey A.M."/>
            <person name="Castoe T.A."/>
            <person name="Crawford N.G."/>
            <person name="Densmore L.D."/>
            <person name="Drew J.C."/>
            <person name="Edwards S.V."/>
            <person name="Faircloth B.C."/>
            <person name="Fujita M.K."/>
            <person name="Greenwold M.J."/>
            <person name="Hoffmann F.G."/>
            <person name="Howard J.M."/>
            <person name="Iguchi T."/>
            <person name="Janes D.E."/>
            <person name="Khan S.Y."/>
            <person name="Kohno S."/>
            <person name="de Koning A.J."/>
            <person name="Lance S.L."/>
            <person name="McCarthy F.M."/>
            <person name="McCormack J.E."/>
            <person name="Merchant M.E."/>
            <person name="Peterson D.G."/>
            <person name="Pollock D.D."/>
            <person name="Pourmand N."/>
            <person name="Raney B.J."/>
            <person name="Roessler K.A."/>
            <person name="Sanford J.R."/>
            <person name="Sawyer R.H."/>
            <person name="Schmidt C.J."/>
            <person name="Triplett E.W."/>
            <person name="Tuberville T.D."/>
            <person name="Venegas-Anaya M."/>
            <person name="Howard J.T."/>
            <person name="Jarvis E.D."/>
            <person name="Guillette L.J.Jr."/>
            <person name="Glenn T.C."/>
            <person name="Green R.E."/>
            <person name="Ray D.A."/>
        </authorList>
    </citation>
    <scope>NUCLEOTIDE SEQUENCE [LARGE SCALE GENOMIC DNA]</scope>
    <source>
        <strain evidence="14">KSC_2009_1</strain>
    </source>
</reference>
<sequence length="346" mass="37715">MGLGLHLFILALALKDAWCEIQLVESGGDVRKPGASLHLSCKGSGYTFSSYQMVWVRQAPGKGLEWIAFIDVTTIYYADSVKGRFTISRDNPSSLLHLQMTNLKPEDTALYYCVLSQVQLVESGPGVVKPGETLSLACTLTDAISAVTLVQSGPGVVKPGETLTLTCTVSGVSITDSSYEWNWIRQPAEKGLEWVVYIYPYTGTTYYNPSLQSRTTISADKSKNQVSLQLRSLTAADTATSQIQLTQSRAEIKKPGEAVRLTCKASGYTFTSYGINWVRQAPGKGLEYIGRLNANSGATAYAEAFKGRLTITIDTSISTAYLQLSSLRTSDTAMYYCTRYTVLSAQ</sequence>
<keyword evidence="4" id="KW-0964">Secreted</keyword>
<accession>A0A151NG87</accession>
<evidence type="ECO:0000256" key="7">
    <source>
        <dbReference type="ARBA" id="ARBA00023130"/>
    </source>
</evidence>
<evidence type="ECO:0000256" key="8">
    <source>
        <dbReference type="ARBA" id="ARBA00023136"/>
    </source>
</evidence>
<dbReference type="SUPFAM" id="SSF48726">
    <property type="entry name" value="Immunoglobulin"/>
    <property type="match status" value="4"/>
</dbReference>
<dbReference type="Gene3D" id="2.60.40.10">
    <property type="entry name" value="Immunoglobulins"/>
    <property type="match status" value="4"/>
</dbReference>
<evidence type="ECO:0000259" key="13">
    <source>
        <dbReference type="PROSITE" id="PS50835"/>
    </source>
</evidence>
<evidence type="ECO:0000256" key="3">
    <source>
        <dbReference type="ARBA" id="ARBA00022475"/>
    </source>
</evidence>